<proteinExistence type="predicted"/>
<dbReference type="AlphaFoldDB" id="A0A6M3JFY2"/>
<name>A0A6M3JFY2_9ZZZZ</name>
<dbReference type="EMBL" id="MT141647">
    <property type="protein sequence ID" value="QJA68766.1"/>
    <property type="molecule type" value="Genomic_DNA"/>
</dbReference>
<organism evidence="1">
    <name type="scientific">viral metagenome</name>
    <dbReference type="NCBI Taxonomy" id="1070528"/>
    <lineage>
        <taxon>unclassified sequences</taxon>
        <taxon>metagenomes</taxon>
        <taxon>organismal metagenomes</taxon>
    </lineage>
</organism>
<sequence>MNERCEYSQVIKGGIFNDYGLCGRPAKYITPFDKIYKRRLFVCGIHRRECDIFHEKLKTGLKCEKI</sequence>
<gene>
    <name evidence="1" type="ORF">MM415A05793_0007</name>
</gene>
<evidence type="ECO:0000313" key="1">
    <source>
        <dbReference type="EMBL" id="QJA68766.1"/>
    </source>
</evidence>
<protein>
    <submittedName>
        <fullName evidence="1">Uncharacterized protein</fullName>
    </submittedName>
</protein>
<accession>A0A6M3JFY2</accession>
<reference evidence="1" key="1">
    <citation type="submission" date="2020-03" db="EMBL/GenBank/DDBJ databases">
        <title>The deep terrestrial virosphere.</title>
        <authorList>
            <person name="Holmfeldt K."/>
            <person name="Nilsson E."/>
            <person name="Simone D."/>
            <person name="Lopez-Fernandez M."/>
            <person name="Wu X."/>
            <person name="de Brujin I."/>
            <person name="Lundin D."/>
            <person name="Andersson A."/>
            <person name="Bertilsson S."/>
            <person name="Dopson M."/>
        </authorList>
    </citation>
    <scope>NUCLEOTIDE SEQUENCE</scope>
    <source>
        <strain evidence="1">MM415A05793</strain>
    </source>
</reference>